<evidence type="ECO:0000256" key="12">
    <source>
        <dbReference type="ARBA" id="ARBA00034808"/>
    </source>
</evidence>
<keyword evidence="10" id="KW-0413">Isomerase</keyword>
<comment type="catalytic activity">
    <reaction evidence="11">
        <text>Couples ATP hydrolysis with the unwinding of duplex DNA by translocating in the 3'-5' direction.</text>
        <dbReference type="EC" id="5.6.2.4"/>
    </reaction>
</comment>
<keyword evidence="4 15" id="KW-0378">Hydrolase</keyword>
<dbReference type="Gene3D" id="3.90.320.10">
    <property type="match status" value="1"/>
</dbReference>
<evidence type="ECO:0000256" key="4">
    <source>
        <dbReference type="ARBA" id="ARBA00022801"/>
    </source>
</evidence>
<dbReference type="PROSITE" id="PS51198">
    <property type="entry name" value="UVRD_HELICASE_ATP_BIND"/>
    <property type="match status" value="1"/>
</dbReference>
<accession>A0A1V8RL87</accession>
<dbReference type="InterPro" id="IPR027417">
    <property type="entry name" value="P-loop_NTPase"/>
</dbReference>
<dbReference type="InterPro" id="IPR000212">
    <property type="entry name" value="DNA_helicase_UvrD/REP"/>
</dbReference>
<feature type="binding site" evidence="15">
    <location>
        <begin position="29"/>
        <end position="36"/>
    </location>
    <ligand>
        <name>ATP</name>
        <dbReference type="ChEBI" id="CHEBI:30616"/>
    </ligand>
</feature>
<dbReference type="STRING" id="1873176.BFN67_06470"/>
<feature type="region of interest" description="Disordered" evidence="16">
    <location>
        <begin position="1"/>
        <end position="20"/>
    </location>
</feature>
<dbReference type="RefSeq" id="WP_080921212.1">
    <property type="nucleotide sequence ID" value="NZ_MDET01000045.1"/>
</dbReference>
<evidence type="ECO:0000256" key="13">
    <source>
        <dbReference type="ARBA" id="ARBA00034923"/>
    </source>
</evidence>
<evidence type="ECO:0000256" key="16">
    <source>
        <dbReference type="SAM" id="MobiDB-lite"/>
    </source>
</evidence>
<organism evidence="19 20">
    <name type="scientific">Manganibacter manganicus</name>
    <dbReference type="NCBI Taxonomy" id="1873176"/>
    <lineage>
        <taxon>Bacteria</taxon>
        <taxon>Pseudomonadati</taxon>
        <taxon>Pseudomonadota</taxon>
        <taxon>Alphaproteobacteria</taxon>
        <taxon>Hyphomicrobiales</taxon>
        <taxon>Phyllobacteriaceae</taxon>
        <taxon>Manganibacter</taxon>
    </lineage>
</organism>
<evidence type="ECO:0000259" key="17">
    <source>
        <dbReference type="PROSITE" id="PS51198"/>
    </source>
</evidence>
<dbReference type="Pfam" id="PF12705">
    <property type="entry name" value="PDDEXK_1"/>
    <property type="match status" value="1"/>
</dbReference>
<evidence type="ECO:0000256" key="15">
    <source>
        <dbReference type="PROSITE-ProRule" id="PRU00560"/>
    </source>
</evidence>
<keyword evidence="9" id="KW-0234">DNA repair</keyword>
<reference evidence="19 20" key="1">
    <citation type="journal article" date="2016" name="Int. J. Syst. Evol. Microbiol.">
        <title>Pseudaminobacter manganicus sp. nov., isolated from sludge of a manganese mine.</title>
        <authorList>
            <person name="Li J."/>
            <person name="Huang J."/>
            <person name="Liao S."/>
            <person name="Wang G."/>
        </authorList>
    </citation>
    <scope>NUCLEOTIDE SEQUENCE [LARGE SCALE GENOMIC DNA]</scope>
    <source>
        <strain evidence="19 20">JH-7</strain>
    </source>
</reference>
<dbReference type="EMBL" id="MDET01000045">
    <property type="protein sequence ID" value="OQM73970.1"/>
    <property type="molecule type" value="Genomic_DNA"/>
</dbReference>
<dbReference type="SUPFAM" id="SSF52980">
    <property type="entry name" value="Restriction endonuclease-like"/>
    <property type="match status" value="1"/>
</dbReference>
<keyword evidence="20" id="KW-1185">Reference proteome</keyword>
<dbReference type="Pfam" id="PF00580">
    <property type="entry name" value="UvrD-helicase"/>
    <property type="match status" value="1"/>
</dbReference>
<dbReference type="InterPro" id="IPR011335">
    <property type="entry name" value="Restrct_endonuc-II-like"/>
</dbReference>
<feature type="domain" description="UvrD-like helicase ATP-binding" evidence="17">
    <location>
        <begin position="8"/>
        <end position="500"/>
    </location>
</feature>
<dbReference type="EC" id="5.6.2.4" evidence="12"/>
<dbReference type="InterPro" id="IPR038726">
    <property type="entry name" value="PDDEXK_AddAB-type"/>
</dbReference>
<dbReference type="Gene3D" id="1.10.486.10">
    <property type="entry name" value="PCRA, domain 4"/>
    <property type="match status" value="1"/>
</dbReference>
<evidence type="ECO:0000259" key="18">
    <source>
        <dbReference type="PROSITE" id="PS51217"/>
    </source>
</evidence>
<feature type="compositionally biased region" description="Low complexity" evidence="16">
    <location>
        <begin position="8"/>
        <end position="20"/>
    </location>
</feature>
<evidence type="ECO:0000256" key="2">
    <source>
        <dbReference type="ARBA" id="ARBA00022741"/>
    </source>
</evidence>
<evidence type="ECO:0000256" key="8">
    <source>
        <dbReference type="ARBA" id="ARBA00023125"/>
    </source>
</evidence>
<sequence length="1176" mass="127411">MKRRYPVPSDTATSQAAASDPANSAWVSANAGSGKTHVLAQRVIRLLLKGTDPSKILCLTYTRAAAANMSNRVFSTLSEWTALADAGLAATIETVEGRKPDDAALRRARRLFAEALETPGGLKIQTIHAFCESMLHQFPLEANIAAHFEMIDPQMEANLFAAARRDIITGAGAPGEGQDGTGLAEAFATVLERGGETGLDALLGEILRKRDGLRGFIQKIGGDGDKFQPLFDEFGFAEGETSAGIAASMWPLPGFESGYFAELQGACSRLAAARASEHLVSQAEPAFAEADPEHRIVLLKNAFLSGKGEPYKPGWLFSKALVNALPDLPERYLEAANALIETCEKLALHRMLQGTKAALTVADRLISRYEQLKRGRGLLDFNDLITRTVSLLARPDAGPWVQYKLDRGIDHILLDEAQDTSPDQWEVVRRLADEFFAGEGARGHVERTIFAVGDEKQSIYSFQGAAPDSFHESRQLFSAKAGGAEARFADLRLTLSFRSTQDVLTAVDRVFADEAVRRGIGHDADPVLHNAIRYDAPGYVEIWPSVGAEAVEEEDDWTRPVNHISAPAVRVAEQVAATIQKWLASGEIIEGQGRPLSAGDVLVLVRKRDRFVHALSRSLKNRGIPAAGADRLSLPSHIAVKDLTALGRFLIQPEDDLSLAAVLRSPIFDVAEESLFALAHGRGSGISLAAALRRQAGSDGALAAISEQLEKWTNEAAFGRVFEFYAALLSRDGVRAKMMARLGPEAGEILDEFLSFCLAEERTGLPGLEAFLSTLENAGPEIKREMDQGRDEVRVMTVHAAKGLEAPVVFLIDSGAAPFSDQHLPRLMRFKSSGAHWQGEAYLWRAGADVANGFSKTESERLRALADDEYRRLLYVGMTRAEDRLIVAGYHGKRPPGEGTWHAIVSRALVCAPETTEHPHPAGDGIVHRFRANNLAPLSGEATDTSRQAEFDPPPPLLFQRLPPFEDLPRPLSPSGASALIEDDRGTALDTRSPVLDTDAEPGLAVRRGLAMHKLLQMLPDITEADRSAAAHRYLARTSAGWPAGEADVAWAAVEAILADPGFAPLFAKGSRAEVAIMGNLDVKGKMRTVSGKIDRLAVTDHEVLIVDYKTNRPAPASLANVPPAYLLQLALYRALLQPLYPGRAVNAALLFTEAPRLIALPQSVMDEALARLTRP</sequence>
<evidence type="ECO:0000256" key="10">
    <source>
        <dbReference type="ARBA" id="ARBA00023235"/>
    </source>
</evidence>
<dbReference type="GO" id="GO:0004527">
    <property type="term" value="F:exonuclease activity"/>
    <property type="evidence" value="ECO:0007669"/>
    <property type="project" value="UniProtKB-KW"/>
</dbReference>
<keyword evidence="7 15" id="KW-0067">ATP-binding</keyword>
<comment type="catalytic activity">
    <reaction evidence="14">
        <text>ATP + H2O = ADP + phosphate + H(+)</text>
        <dbReference type="Rhea" id="RHEA:13065"/>
        <dbReference type="ChEBI" id="CHEBI:15377"/>
        <dbReference type="ChEBI" id="CHEBI:15378"/>
        <dbReference type="ChEBI" id="CHEBI:30616"/>
        <dbReference type="ChEBI" id="CHEBI:43474"/>
        <dbReference type="ChEBI" id="CHEBI:456216"/>
        <dbReference type="EC" id="5.6.2.4"/>
    </reaction>
</comment>
<dbReference type="PROSITE" id="PS51217">
    <property type="entry name" value="UVRD_HELICASE_CTER"/>
    <property type="match status" value="1"/>
</dbReference>
<keyword evidence="8" id="KW-0238">DNA-binding</keyword>
<dbReference type="SUPFAM" id="SSF52540">
    <property type="entry name" value="P-loop containing nucleoside triphosphate hydrolases"/>
    <property type="match status" value="1"/>
</dbReference>
<feature type="domain" description="UvrD-like helicase C-terminal" evidence="18">
    <location>
        <begin position="530"/>
        <end position="803"/>
    </location>
</feature>
<dbReference type="InterPro" id="IPR014016">
    <property type="entry name" value="UvrD-like_ATP-bd"/>
</dbReference>
<dbReference type="InterPro" id="IPR014151">
    <property type="entry name" value="DNA_helicase_AddA"/>
</dbReference>
<dbReference type="InterPro" id="IPR014017">
    <property type="entry name" value="DNA_helicase_UvrD-like_C"/>
</dbReference>
<dbReference type="PANTHER" id="PTHR11070:SF2">
    <property type="entry name" value="ATP-DEPENDENT DNA HELICASE SRS2"/>
    <property type="match status" value="1"/>
</dbReference>
<comment type="caution">
    <text evidence="19">The sequence shown here is derived from an EMBL/GenBank/DDBJ whole genome shotgun (WGS) entry which is preliminary data.</text>
</comment>
<keyword evidence="3" id="KW-0227">DNA damage</keyword>
<evidence type="ECO:0000313" key="19">
    <source>
        <dbReference type="EMBL" id="OQM73970.1"/>
    </source>
</evidence>
<keyword evidence="1" id="KW-0540">Nuclease</keyword>
<keyword evidence="2 15" id="KW-0547">Nucleotide-binding</keyword>
<dbReference type="AlphaFoldDB" id="A0A1V8RL87"/>
<keyword evidence="5 15" id="KW-0347">Helicase</keyword>
<dbReference type="PANTHER" id="PTHR11070">
    <property type="entry name" value="UVRD / RECB / PCRA DNA HELICASE FAMILY MEMBER"/>
    <property type="match status" value="1"/>
</dbReference>
<evidence type="ECO:0000256" key="3">
    <source>
        <dbReference type="ARBA" id="ARBA00022763"/>
    </source>
</evidence>
<dbReference type="OrthoDB" id="9810135at2"/>
<evidence type="ECO:0000256" key="14">
    <source>
        <dbReference type="ARBA" id="ARBA00048988"/>
    </source>
</evidence>
<dbReference type="Proteomes" id="UP000191905">
    <property type="component" value="Unassembled WGS sequence"/>
</dbReference>
<dbReference type="GO" id="GO:0033202">
    <property type="term" value="C:DNA helicase complex"/>
    <property type="evidence" value="ECO:0007669"/>
    <property type="project" value="TreeGrafter"/>
</dbReference>
<dbReference type="GO" id="GO:0000725">
    <property type="term" value="P:recombinational repair"/>
    <property type="evidence" value="ECO:0007669"/>
    <property type="project" value="TreeGrafter"/>
</dbReference>
<evidence type="ECO:0000256" key="9">
    <source>
        <dbReference type="ARBA" id="ARBA00023204"/>
    </source>
</evidence>
<dbReference type="GO" id="GO:0005524">
    <property type="term" value="F:ATP binding"/>
    <property type="evidence" value="ECO:0007669"/>
    <property type="project" value="UniProtKB-UniRule"/>
</dbReference>
<evidence type="ECO:0000256" key="1">
    <source>
        <dbReference type="ARBA" id="ARBA00022722"/>
    </source>
</evidence>
<dbReference type="GO" id="GO:0043138">
    <property type="term" value="F:3'-5' DNA helicase activity"/>
    <property type="evidence" value="ECO:0007669"/>
    <property type="project" value="UniProtKB-EC"/>
</dbReference>
<dbReference type="GO" id="GO:0005829">
    <property type="term" value="C:cytosol"/>
    <property type="evidence" value="ECO:0007669"/>
    <property type="project" value="TreeGrafter"/>
</dbReference>
<keyword evidence="6" id="KW-0269">Exonuclease</keyword>
<dbReference type="InterPro" id="IPR011604">
    <property type="entry name" value="PDDEXK-like_dom_sf"/>
</dbReference>
<dbReference type="Gene3D" id="3.40.50.300">
    <property type="entry name" value="P-loop containing nucleotide triphosphate hydrolases"/>
    <property type="match status" value="4"/>
</dbReference>
<name>A0A1V8RL87_9HYPH</name>
<evidence type="ECO:0000256" key="6">
    <source>
        <dbReference type="ARBA" id="ARBA00022839"/>
    </source>
</evidence>
<evidence type="ECO:0000256" key="7">
    <source>
        <dbReference type="ARBA" id="ARBA00022840"/>
    </source>
</evidence>
<proteinExistence type="predicted"/>
<protein>
    <recommendedName>
        <fullName evidence="12">DNA 3'-5' helicase</fullName>
        <ecNumber evidence="12">5.6.2.4</ecNumber>
    </recommendedName>
    <alternativeName>
        <fullName evidence="13">DNA 3'-5' helicase II</fullName>
    </alternativeName>
</protein>
<dbReference type="Pfam" id="PF13361">
    <property type="entry name" value="UvrD_C"/>
    <property type="match status" value="1"/>
</dbReference>
<dbReference type="GO" id="GO:0003677">
    <property type="term" value="F:DNA binding"/>
    <property type="evidence" value="ECO:0007669"/>
    <property type="project" value="UniProtKB-KW"/>
</dbReference>
<evidence type="ECO:0000256" key="5">
    <source>
        <dbReference type="ARBA" id="ARBA00022806"/>
    </source>
</evidence>
<gene>
    <name evidence="19" type="ORF">BFN67_06470</name>
</gene>
<evidence type="ECO:0000313" key="20">
    <source>
        <dbReference type="Proteomes" id="UP000191905"/>
    </source>
</evidence>
<dbReference type="NCBIfam" id="TIGR02784">
    <property type="entry name" value="addA_alphas"/>
    <property type="match status" value="1"/>
</dbReference>
<evidence type="ECO:0000256" key="11">
    <source>
        <dbReference type="ARBA" id="ARBA00034617"/>
    </source>
</evidence>